<organism evidence="2 3">
    <name type="scientific">Candidatus Falkowbacteria bacterium RIFOXYD2_FULL_34_120</name>
    <dbReference type="NCBI Taxonomy" id="1798007"/>
    <lineage>
        <taxon>Bacteria</taxon>
        <taxon>Candidatus Falkowiibacteriota</taxon>
    </lineage>
</organism>
<evidence type="ECO:0000313" key="2">
    <source>
        <dbReference type="EMBL" id="OGF41461.1"/>
    </source>
</evidence>
<proteinExistence type="predicted"/>
<keyword evidence="1" id="KW-0472">Membrane</keyword>
<keyword evidence="1" id="KW-1133">Transmembrane helix</keyword>
<sequence length="190" mass="22013">MDPGSPPPAGGFVRDDKCGDKSEKIFIMKKTLKIGGIILGVVLFLFVILVIYFNNQIKKGEIFMYEGRWWKKDDWVKIYDPYSIDTPEKNTPEQVYADFRQALLDNDMEGALGLLTDKHKKEYRDSFEKEIEENGSLVELGNVYPTNIKCFLSTYSTYDSYCDFKFEKDGEIIDSSLSFIKDLKGYWKID</sequence>
<protein>
    <submittedName>
        <fullName evidence="2">Uncharacterized protein</fullName>
    </submittedName>
</protein>
<feature type="transmembrane region" description="Helical" evidence="1">
    <location>
        <begin position="34"/>
        <end position="53"/>
    </location>
</feature>
<evidence type="ECO:0000313" key="3">
    <source>
        <dbReference type="Proteomes" id="UP000177579"/>
    </source>
</evidence>
<comment type="caution">
    <text evidence="2">The sequence shown here is derived from an EMBL/GenBank/DDBJ whole genome shotgun (WGS) entry which is preliminary data.</text>
</comment>
<name>A0A1F5TS90_9BACT</name>
<reference evidence="2 3" key="1">
    <citation type="journal article" date="2016" name="Nat. Commun.">
        <title>Thousands of microbial genomes shed light on interconnected biogeochemical processes in an aquifer system.</title>
        <authorList>
            <person name="Anantharaman K."/>
            <person name="Brown C.T."/>
            <person name="Hug L.A."/>
            <person name="Sharon I."/>
            <person name="Castelle C.J."/>
            <person name="Probst A.J."/>
            <person name="Thomas B.C."/>
            <person name="Singh A."/>
            <person name="Wilkins M.J."/>
            <person name="Karaoz U."/>
            <person name="Brodie E.L."/>
            <person name="Williams K.H."/>
            <person name="Hubbard S.S."/>
            <person name="Banfield J.F."/>
        </authorList>
    </citation>
    <scope>NUCLEOTIDE SEQUENCE [LARGE SCALE GENOMIC DNA]</scope>
</reference>
<dbReference type="Proteomes" id="UP000177579">
    <property type="component" value="Unassembled WGS sequence"/>
</dbReference>
<accession>A0A1F5TS90</accession>
<dbReference type="EMBL" id="MFGO01000008">
    <property type="protein sequence ID" value="OGF41461.1"/>
    <property type="molecule type" value="Genomic_DNA"/>
</dbReference>
<evidence type="ECO:0000256" key="1">
    <source>
        <dbReference type="SAM" id="Phobius"/>
    </source>
</evidence>
<keyword evidence="1" id="KW-0812">Transmembrane</keyword>
<dbReference type="AlphaFoldDB" id="A0A1F5TS90"/>
<gene>
    <name evidence="2" type="ORF">A2531_02100</name>
</gene>